<dbReference type="Pfam" id="PF02826">
    <property type="entry name" value="2-Hacid_dh_C"/>
    <property type="match status" value="1"/>
</dbReference>
<dbReference type="PANTHER" id="PTHR46029">
    <property type="entry name" value="C-TERMINAL-BINDING PROTEIN"/>
    <property type="match status" value="1"/>
</dbReference>
<dbReference type="GO" id="GO:0005654">
    <property type="term" value="C:nucleoplasm"/>
    <property type="evidence" value="ECO:0007669"/>
    <property type="project" value="Ensembl"/>
</dbReference>
<dbReference type="InterPro" id="IPR006139">
    <property type="entry name" value="D-isomer_2_OHA_DH_cat_dom"/>
</dbReference>
<evidence type="ECO:0000259" key="4">
    <source>
        <dbReference type="Pfam" id="PF02826"/>
    </source>
</evidence>
<dbReference type="GO" id="GO:0019904">
    <property type="term" value="F:protein domain specific binding"/>
    <property type="evidence" value="ECO:0007669"/>
    <property type="project" value="Ensembl"/>
</dbReference>
<dbReference type="OMA" id="CLSTRVH"/>
<sequence>SGSVWCLNPSLPLHCVRPPIMNGPMHPRPLVALLDGRDCTVEMPILKDVATVAFCDAQSTQEIHEKVLNEAVGALMYHTITLTREDLEKFKALRIIVRIGSGFDNIDIKSAGDLGIAVCNVPAASVEETADSTMCHILNLYRRTTWLHQALREGTRVQSVEQIREVASGAARIRGETLGIIGLGEFSSVLPLSGAQQTMRPGLGRAAGRVPPPRAAWDTLTLPPPAPTPWLRGHGLRVRMRQGAFLVNTARGGLVDEKALAQALKEGRIRGAALDVHESEPFRCLLAAPWVIPGRRLSHTGPCPQLTPHIDP</sequence>
<dbReference type="PANTHER" id="PTHR46029:SF2">
    <property type="entry name" value="C-TERMINAL-BINDING PROTEIN 1"/>
    <property type="match status" value="1"/>
</dbReference>
<protein>
    <submittedName>
        <fullName evidence="5">C-terminal binding protein 1</fullName>
    </submittedName>
</protein>
<dbReference type="InterPro" id="IPR029753">
    <property type="entry name" value="D-isomer_DH_CS"/>
</dbReference>
<dbReference type="Pfam" id="PF00389">
    <property type="entry name" value="2-Hacid_dh"/>
    <property type="match status" value="1"/>
</dbReference>
<dbReference type="PROSITE" id="PS00671">
    <property type="entry name" value="D_2_HYDROXYACID_DH_3"/>
    <property type="match status" value="1"/>
</dbReference>
<dbReference type="Gene3D" id="3.40.50.720">
    <property type="entry name" value="NAD(P)-binding Rossmann-like Domain"/>
    <property type="match status" value="2"/>
</dbReference>
<keyword evidence="1 2" id="KW-0560">Oxidoreductase</keyword>
<dbReference type="GO" id="GO:0000122">
    <property type="term" value="P:negative regulation of transcription by RNA polymerase II"/>
    <property type="evidence" value="ECO:0007669"/>
    <property type="project" value="Ensembl"/>
</dbReference>
<dbReference type="FunFam" id="3.40.50.720:FF:000014">
    <property type="entry name" value="C-terminal-binding protein 1 isoform 2"/>
    <property type="match status" value="1"/>
</dbReference>
<dbReference type="GO" id="GO:0140297">
    <property type="term" value="F:DNA-binding transcription factor binding"/>
    <property type="evidence" value="ECO:0007669"/>
    <property type="project" value="Ensembl"/>
</dbReference>
<reference evidence="5" key="1">
    <citation type="submission" date="2019-03" db="UniProtKB">
        <authorList>
            <consortium name="Ensembl"/>
        </authorList>
    </citation>
    <scope>IDENTIFICATION</scope>
</reference>
<dbReference type="GO" id="GO:0017053">
    <property type="term" value="C:transcription repressor complex"/>
    <property type="evidence" value="ECO:0007669"/>
    <property type="project" value="Ensembl"/>
</dbReference>
<dbReference type="InterPro" id="IPR006140">
    <property type="entry name" value="D-isomer_DH_NAD-bd"/>
</dbReference>
<evidence type="ECO:0000259" key="3">
    <source>
        <dbReference type="Pfam" id="PF00389"/>
    </source>
</evidence>
<dbReference type="InterPro" id="IPR051638">
    <property type="entry name" value="CTBP_dehydrogenase"/>
</dbReference>
<dbReference type="GeneTree" id="ENSGT00940000157061"/>
<name>A0A452TIG0_URSMA</name>
<gene>
    <name evidence="5" type="primary">CTBP1</name>
</gene>
<dbReference type="GO" id="GO:0003714">
    <property type="term" value="F:transcription corepressor activity"/>
    <property type="evidence" value="ECO:0007669"/>
    <property type="project" value="Ensembl"/>
</dbReference>
<evidence type="ECO:0000313" key="5">
    <source>
        <dbReference type="Ensembl" id="ENSUMAP00000007907"/>
    </source>
</evidence>
<feature type="domain" description="D-isomer specific 2-hydroxyacid dehydrogenase NAD-binding" evidence="4">
    <location>
        <begin position="239"/>
        <end position="283"/>
    </location>
</feature>
<dbReference type="GO" id="GO:0016616">
    <property type="term" value="F:oxidoreductase activity, acting on the CH-OH group of donors, NAD or NADP as acceptor"/>
    <property type="evidence" value="ECO:0007669"/>
    <property type="project" value="Ensembl"/>
</dbReference>
<accession>A0A452TIG0</accession>
<dbReference type="GO" id="GO:0051287">
    <property type="term" value="F:NAD binding"/>
    <property type="evidence" value="ECO:0007669"/>
    <property type="project" value="Ensembl"/>
</dbReference>
<feature type="domain" description="D-isomer specific 2-hydroxyacid dehydrogenase catalytic" evidence="3">
    <location>
        <begin position="39"/>
        <end position="169"/>
    </location>
</feature>
<dbReference type="GO" id="GO:0051726">
    <property type="term" value="P:regulation of cell cycle"/>
    <property type="evidence" value="ECO:0007669"/>
    <property type="project" value="Ensembl"/>
</dbReference>
<comment type="similarity">
    <text evidence="2">Belongs to the D-isomer specific 2-hydroxyacid dehydrogenase family.</text>
</comment>
<organism evidence="5">
    <name type="scientific">Ursus maritimus</name>
    <name type="common">Polar bear</name>
    <name type="synonym">Thalarctos maritimus</name>
    <dbReference type="NCBI Taxonomy" id="29073"/>
    <lineage>
        <taxon>Eukaryota</taxon>
        <taxon>Metazoa</taxon>
        <taxon>Chordata</taxon>
        <taxon>Craniata</taxon>
        <taxon>Vertebrata</taxon>
        <taxon>Euteleostomi</taxon>
        <taxon>Mammalia</taxon>
        <taxon>Eutheria</taxon>
        <taxon>Laurasiatheria</taxon>
        <taxon>Carnivora</taxon>
        <taxon>Caniformia</taxon>
        <taxon>Ursidae</taxon>
        <taxon>Ursus</taxon>
    </lineage>
</organism>
<dbReference type="GO" id="GO:0042802">
    <property type="term" value="F:identical protein binding"/>
    <property type="evidence" value="ECO:0007669"/>
    <property type="project" value="Ensembl"/>
</dbReference>
<dbReference type="AlphaFoldDB" id="A0A452TIG0"/>
<dbReference type="SUPFAM" id="SSF51735">
    <property type="entry name" value="NAD(P)-binding Rossmann-fold domains"/>
    <property type="match status" value="1"/>
</dbReference>
<dbReference type="Ensembl" id="ENSUMAT00000009477.1">
    <property type="protein sequence ID" value="ENSUMAP00000007907.1"/>
    <property type="gene ID" value="ENSUMAG00000006076.1"/>
</dbReference>
<proteinExistence type="inferred from homology"/>
<evidence type="ECO:0000256" key="1">
    <source>
        <dbReference type="ARBA" id="ARBA00023002"/>
    </source>
</evidence>
<dbReference type="InterPro" id="IPR036291">
    <property type="entry name" value="NAD(P)-bd_dom_sf"/>
</dbReference>
<dbReference type="GO" id="GO:0001222">
    <property type="term" value="F:transcription corepressor binding"/>
    <property type="evidence" value="ECO:0007669"/>
    <property type="project" value="Ensembl"/>
</dbReference>
<dbReference type="SUPFAM" id="SSF52283">
    <property type="entry name" value="Formate/glycerate dehydrogenase catalytic domain-like"/>
    <property type="match status" value="1"/>
</dbReference>
<dbReference type="GO" id="GO:0003713">
    <property type="term" value="F:transcription coactivator activity"/>
    <property type="evidence" value="ECO:0007669"/>
    <property type="project" value="TreeGrafter"/>
</dbReference>
<evidence type="ECO:0000256" key="2">
    <source>
        <dbReference type="RuleBase" id="RU003719"/>
    </source>
</evidence>